<dbReference type="InParanoid" id="B8C7J9"/>
<dbReference type="EMBL" id="CM000644">
    <property type="protein sequence ID" value="EED90757.1"/>
    <property type="molecule type" value="Genomic_DNA"/>
</dbReference>
<dbReference type="PaxDb" id="35128-Thaps7801"/>
<dbReference type="RefSeq" id="XP_002291906.1">
    <property type="nucleotide sequence ID" value="XM_002291870.1"/>
</dbReference>
<sequence length="462" mass="50630">MATTTTPTTKACINLATLIHAVSSSAFAFRPSSHQVHPNPLLRRFDSARLLFRPSRPLSSSSSSSPPIHTGTLLGGDHAGLTATFSNTGTLLPVPDHWVPQSMLEWGDVPCCLERLVSEDWIVLRNDNDDDGISVATTTSATTIVKLERTTITVMPEVGCGIDNLETIKKVDSYAIQEEQDGDRILLHQLQQHPSQSDSNNSNEENVRDVVVTMDRRTASSSSSLVKKYDLETIFQVADFHSSHDKDVDDAEEQSTTAVSSRRLRVSFSIDLTTTATTTTKQHHPSLSQQITIHTEHLLSPTSTKGTAWTGPSHNSGGLDARSVMNDIGKDIVYGDVFAVKRCKMGMDRWSIVNDDGRVGVWGGVSVEEMLDGFGCGKDDGVESVRLAQNILIRYGYGLLSSSSDDGEEGVEKDTLWGVEVSHFDYPGNDNEGLLRRRVVLRTFYEEEDGMGTIHFSEQTTA</sequence>
<evidence type="ECO:0000313" key="1">
    <source>
        <dbReference type="EMBL" id="EED90757.1"/>
    </source>
</evidence>
<dbReference type="HOGENOM" id="CLU_592522_0_0_1"/>
<evidence type="ECO:0000313" key="2">
    <source>
        <dbReference type="Proteomes" id="UP000001449"/>
    </source>
</evidence>
<organism evidence="1 2">
    <name type="scientific">Thalassiosira pseudonana</name>
    <name type="common">Marine diatom</name>
    <name type="synonym">Cyclotella nana</name>
    <dbReference type="NCBI Taxonomy" id="35128"/>
    <lineage>
        <taxon>Eukaryota</taxon>
        <taxon>Sar</taxon>
        <taxon>Stramenopiles</taxon>
        <taxon>Ochrophyta</taxon>
        <taxon>Bacillariophyta</taxon>
        <taxon>Coscinodiscophyceae</taxon>
        <taxon>Thalassiosirophycidae</taxon>
        <taxon>Thalassiosirales</taxon>
        <taxon>Thalassiosiraceae</taxon>
        <taxon>Thalassiosira</taxon>
    </lineage>
</organism>
<keyword evidence="2" id="KW-1185">Reference proteome</keyword>
<dbReference type="GeneID" id="7444955"/>
<protein>
    <submittedName>
        <fullName evidence="1">Uncharacterized protein</fullName>
    </submittedName>
</protein>
<dbReference type="AlphaFoldDB" id="B8C7J9"/>
<proteinExistence type="predicted"/>
<name>B8C7J9_THAPS</name>
<dbReference type="eggNOG" id="ENOG502ST39">
    <property type="taxonomic scope" value="Eukaryota"/>
</dbReference>
<dbReference type="KEGG" id="tps:THAPSDRAFT_7801"/>
<reference evidence="1 2" key="2">
    <citation type="journal article" date="2008" name="Nature">
        <title>The Phaeodactylum genome reveals the evolutionary history of diatom genomes.</title>
        <authorList>
            <person name="Bowler C."/>
            <person name="Allen A.E."/>
            <person name="Badger J.H."/>
            <person name="Grimwood J."/>
            <person name="Jabbari K."/>
            <person name="Kuo A."/>
            <person name="Maheswari U."/>
            <person name="Martens C."/>
            <person name="Maumus F."/>
            <person name="Otillar R.P."/>
            <person name="Rayko E."/>
            <person name="Salamov A."/>
            <person name="Vandepoele K."/>
            <person name="Beszteri B."/>
            <person name="Gruber A."/>
            <person name="Heijde M."/>
            <person name="Katinka M."/>
            <person name="Mock T."/>
            <person name="Valentin K."/>
            <person name="Verret F."/>
            <person name="Berges J.A."/>
            <person name="Brownlee C."/>
            <person name="Cadoret J.P."/>
            <person name="Chiovitti A."/>
            <person name="Choi C.J."/>
            <person name="Coesel S."/>
            <person name="De Martino A."/>
            <person name="Detter J.C."/>
            <person name="Durkin C."/>
            <person name="Falciatore A."/>
            <person name="Fournet J."/>
            <person name="Haruta M."/>
            <person name="Huysman M.J."/>
            <person name="Jenkins B.D."/>
            <person name="Jiroutova K."/>
            <person name="Jorgensen R.E."/>
            <person name="Joubert Y."/>
            <person name="Kaplan A."/>
            <person name="Kroger N."/>
            <person name="Kroth P.G."/>
            <person name="La Roche J."/>
            <person name="Lindquist E."/>
            <person name="Lommer M."/>
            <person name="Martin-Jezequel V."/>
            <person name="Lopez P.J."/>
            <person name="Lucas S."/>
            <person name="Mangogna M."/>
            <person name="McGinnis K."/>
            <person name="Medlin L.K."/>
            <person name="Montsant A."/>
            <person name="Oudot-Le Secq M.P."/>
            <person name="Napoli C."/>
            <person name="Obornik M."/>
            <person name="Parker M.S."/>
            <person name="Petit J.L."/>
            <person name="Porcel B.M."/>
            <person name="Poulsen N."/>
            <person name="Robison M."/>
            <person name="Rychlewski L."/>
            <person name="Rynearson T.A."/>
            <person name="Schmutz J."/>
            <person name="Shapiro H."/>
            <person name="Siaut M."/>
            <person name="Stanley M."/>
            <person name="Sussman M.R."/>
            <person name="Taylor A.R."/>
            <person name="Vardi A."/>
            <person name="von Dassow P."/>
            <person name="Vyverman W."/>
            <person name="Willis A."/>
            <person name="Wyrwicz L.S."/>
            <person name="Rokhsar D.S."/>
            <person name="Weissenbach J."/>
            <person name="Armbrust E.V."/>
            <person name="Green B.R."/>
            <person name="Van de Peer Y."/>
            <person name="Grigoriev I.V."/>
        </authorList>
    </citation>
    <scope>NUCLEOTIDE SEQUENCE [LARGE SCALE GENOMIC DNA]</scope>
    <source>
        <strain evidence="1 2">CCMP1335</strain>
    </source>
</reference>
<accession>B8C7J9</accession>
<gene>
    <name evidence="1" type="ORF">THAPSDRAFT_7801</name>
</gene>
<reference evidence="1 2" key="1">
    <citation type="journal article" date="2004" name="Science">
        <title>The genome of the diatom Thalassiosira pseudonana: ecology, evolution, and metabolism.</title>
        <authorList>
            <person name="Armbrust E.V."/>
            <person name="Berges J.A."/>
            <person name="Bowler C."/>
            <person name="Green B.R."/>
            <person name="Martinez D."/>
            <person name="Putnam N.H."/>
            <person name="Zhou S."/>
            <person name="Allen A.E."/>
            <person name="Apt K.E."/>
            <person name="Bechner M."/>
            <person name="Brzezinski M.A."/>
            <person name="Chaal B.K."/>
            <person name="Chiovitti A."/>
            <person name="Davis A.K."/>
            <person name="Demarest M.S."/>
            <person name="Detter J.C."/>
            <person name="Glavina T."/>
            <person name="Goodstein D."/>
            <person name="Hadi M.Z."/>
            <person name="Hellsten U."/>
            <person name="Hildebrand M."/>
            <person name="Jenkins B.D."/>
            <person name="Jurka J."/>
            <person name="Kapitonov V.V."/>
            <person name="Kroger N."/>
            <person name="Lau W.W."/>
            <person name="Lane T.W."/>
            <person name="Larimer F.W."/>
            <person name="Lippmeier J.C."/>
            <person name="Lucas S."/>
            <person name="Medina M."/>
            <person name="Montsant A."/>
            <person name="Obornik M."/>
            <person name="Parker M.S."/>
            <person name="Palenik B."/>
            <person name="Pazour G.J."/>
            <person name="Richardson P.M."/>
            <person name="Rynearson T.A."/>
            <person name="Saito M.A."/>
            <person name="Schwartz D.C."/>
            <person name="Thamatrakoln K."/>
            <person name="Valentin K."/>
            <person name="Vardi A."/>
            <person name="Wilkerson F.P."/>
            <person name="Rokhsar D.S."/>
        </authorList>
    </citation>
    <scope>NUCLEOTIDE SEQUENCE [LARGE SCALE GENOMIC DNA]</scope>
    <source>
        <strain evidence="1 2">CCMP1335</strain>
    </source>
</reference>
<dbReference type="Proteomes" id="UP000001449">
    <property type="component" value="Chromosome 8"/>
</dbReference>